<reference evidence="4 5" key="1">
    <citation type="submission" date="2024-03" db="EMBL/GenBank/DDBJ databases">
        <title>Novel species of the genus Variovorax.</title>
        <authorList>
            <person name="Liu Q."/>
            <person name="Xin Y.-H."/>
        </authorList>
    </citation>
    <scope>NUCLEOTIDE SEQUENCE [LARGE SCALE GENOMIC DNA]</scope>
    <source>
        <strain evidence="4 5">KACC 18901</strain>
    </source>
</reference>
<keyword evidence="1" id="KW-0175">Coiled coil</keyword>
<accession>A0ABU8XJL6</accession>
<dbReference type="Proteomes" id="UP001367030">
    <property type="component" value="Unassembled WGS sequence"/>
</dbReference>
<proteinExistence type="predicted"/>
<dbReference type="InterPro" id="IPR021104">
    <property type="entry name" value="KfrA_DNA-bd_N"/>
</dbReference>
<evidence type="ECO:0000313" key="5">
    <source>
        <dbReference type="Proteomes" id="UP001367030"/>
    </source>
</evidence>
<feature type="domain" description="KfrA N-terminal DNA-binding" evidence="3">
    <location>
        <begin position="16"/>
        <end position="141"/>
    </location>
</feature>
<name>A0ABU8XJL6_9BURK</name>
<dbReference type="Pfam" id="PF11740">
    <property type="entry name" value="KfrA_N"/>
    <property type="match status" value="1"/>
</dbReference>
<dbReference type="EMBL" id="JBBKZS010000057">
    <property type="protein sequence ID" value="MEJ8860066.1"/>
    <property type="molecule type" value="Genomic_DNA"/>
</dbReference>
<evidence type="ECO:0000256" key="2">
    <source>
        <dbReference type="SAM" id="MobiDB-lite"/>
    </source>
</evidence>
<feature type="compositionally biased region" description="Basic and acidic residues" evidence="2">
    <location>
        <begin position="226"/>
        <end position="235"/>
    </location>
</feature>
<dbReference type="RefSeq" id="WP_340340096.1">
    <property type="nucleotide sequence ID" value="NZ_JBBKZS010000057.1"/>
</dbReference>
<evidence type="ECO:0000256" key="1">
    <source>
        <dbReference type="SAM" id="Coils"/>
    </source>
</evidence>
<feature type="region of interest" description="Disordered" evidence="2">
    <location>
        <begin position="314"/>
        <end position="356"/>
    </location>
</feature>
<organism evidence="4 5">
    <name type="scientific">Variovorax robiniae</name>
    <dbReference type="NCBI Taxonomy" id="1836199"/>
    <lineage>
        <taxon>Bacteria</taxon>
        <taxon>Pseudomonadati</taxon>
        <taxon>Pseudomonadota</taxon>
        <taxon>Betaproteobacteria</taxon>
        <taxon>Burkholderiales</taxon>
        <taxon>Comamonadaceae</taxon>
        <taxon>Variovorax</taxon>
    </lineage>
</organism>
<keyword evidence="5" id="KW-1185">Reference proteome</keyword>
<evidence type="ECO:0000313" key="4">
    <source>
        <dbReference type="EMBL" id="MEJ8860066.1"/>
    </source>
</evidence>
<sequence length="356" mass="38949">MNEVREIRSSRGIQIEDVFGAADALLAEGLRPTIERVRLKIGRGSPNTVSPMLEKWFSSLGQRIAGGINPAANLAAGNDADGVPVSVRNAARLLWETARREADDVQRQELESARAVLDEAGTVLAAGQAGLAQREAALEQARASLDAALASSQQARETLERQLAEQTAEVARMRAVSEQEIARLNALLQESHASKEVLRQEQAAALAERDKDVKAERERHVALERHSHEEVDRARQASKQLEAGLAREQQQRLRSEEAAAQTLEAGRRMLRETQHAAQQVERDLRDQLTLQASLLAQAQSEGSALQQRLEDSLRQLSEEKKSHEGTRTLLVGALDAGRKTAPRGAGARLKATRPRG</sequence>
<feature type="compositionally biased region" description="Basic and acidic residues" evidence="2">
    <location>
        <begin position="314"/>
        <end position="326"/>
    </location>
</feature>
<keyword evidence="4" id="KW-0238">DNA-binding</keyword>
<dbReference type="GO" id="GO:0003677">
    <property type="term" value="F:DNA binding"/>
    <property type="evidence" value="ECO:0007669"/>
    <property type="project" value="UniProtKB-KW"/>
</dbReference>
<gene>
    <name evidence="4" type="ORF">WKW79_36400</name>
</gene>
<protein>
    <submittedName>
        <fullName evidence="4">DNA-binding protein</fullName>
    </submittedName>
</protein>
<comment type="caution">
    <text evidence="4">The sequence shown here is derived from an EMBL/GenBank/DDBJ whole genome shotgun (WGS) entry which is preliminary data.</text>
</comment>
<evidence type="ECO:0000259" key="3">
    <source>
        <dbReference type="Pfam" id="PF11740"/>
    </source>
</evidence>
<feature type="coiled-coil region" evidence="1">
    <location>
        <begin position="138"/>
        <end position="201"/>
    </location>
</feature>
<feature type="region of interest" description="Disordered" evidence="2">
    <location>
        <begin position="226"/>
        <end position="258"/>
    </location>
</feature>